<comment type="function">
    <text evidence="2">Probable zinc protease.</text>
</comment>
<feature type="chain" id="PRO_5044266363" description="Disintegrin and metalloproteinase domain-containing protein B" evidence="7">
    <location>
        <begin position="21"/>
        <end position="821"/>
    </location>
</feature>
<feature type="signal peptide" evidence="7">
    <location>
        <begin position="1"/>
        <end position="20"/>
    </location>
</feature>
<dbReference type="PROSITE" id="PS50215">
    <property type="entry name" value="ADAM_MEPRO"/>
    <property type="match status" value="1"/>
</dbReference>
<evidence type="ECO:0000259" key="9">
    <source>
        <dbReference type="PROSITE" id="PS50215"/>
    </source>
</evidence>
<comment type="caution">
    <text evidence="4">Lacks conserved residue(s) required for the propagation of feature annotation.</text>
</comment>
<keyword evidence="1" id="KW-1015">Disulfide bond</keyword>
<reference evidence="10 11" key="1">
    <citation type="journal article" date="2020" name="Microbiol. Resour. Announc.">
        <title>Draft Genome Sequence of a Cladosporium Species Isolated from the Mesophotic Ascidian Didemnum maculosum.</title>
        <authorList>
            <person name="Gioti A."/>
            <person name="Siaperas R."/>
            <person name="Nikolaivits E."/>
            <person name="Le Goff G."/>
            <person name="Ouazzani J."/>
            <person name="Kotoulas G."/>
            <person name="Topakas E."/>
        </authorList>
    </citation>
    <scope>NUCLEOTIDE SEQUENCE [LARGE SCALE GENOMIC DNA]</scope>
    <source>
        <strain evidence="10 11">TM138-S3</strain>
    </source>
</reference>
<evidence type="ECO:0000256" key="4">
    <source>
        <dbReference type="PROSITE-ProRule" id="PRU00276"/>
    </source>
</evidence>
<keyword evidence="4" id="KW-0862">Zinc</keyword>
<evidence type="ECO:0000313" key="11">
    <source>
        <dbReference type="Proteomes" id="UP000803884"/>
    </source>
</evidence>
<evidence type="ECO:0000256" key="1">
    <source>
        <dbReference type="ARBA" id="ARBA00023157"/>
    </source>
</evidence>
<proteinExistence type="predicted"/>
<dbReference type="SMART" id="SM00050">
    <property type="entry name" value="DISIN"/>
    <property type="match status" value="1"/>
</dbReference>
<dbReference type="PANTHER" id="PTHR11905:SF159">
    <property type="entry name" value="ADAM METALLOPROTEASE"/>
    <property type="match status" value="1"/>
</dbReference>
<feature type="compositionally biased region" description="Low complexity" evidence="5">
    <location>
        <begin position="770"/>
        <end position="780"/>
    </location>
</feature>
<dbReference type="GO" id="GO:0046872">
    <property type="term" value="F:metal ion binding"/>
    <property type="evidence" value="ECO:0007669"/>
    <property type="project" value="UniProtKB-KW"/>
</dbReference>
<evidence type="ECO:0000313" key="10">
    <source>
        <dbReference type="EMBL" id="KAL1589057.1"/>
    </source>
</evidence>
<feature type="domain" description="Disintegrin" evidence="8">
    <location>
        <begin position="533"/>
        <end position="622"/>
    </location>
</feature>
<name>A0AB34KZ57_9PEZI</name>
<keyword evidence="11" id="KW-1185">Reference proteome</keyword>
<dbReference type="PANTHER" id="PTHR11905">
    <property type="entry name" value="ADAM A DISINTEGRIN AND METALLOPROTEASE DOMAIN"/>
    <property type="match status" value="1"/>
</dbReference>
<dbReference type="GO" id="GO:0006508">
    <property type="term" value="P:proteolysis"/>
    <property type="evidence" value="ECO:0007669"/>
    <property type="project" value="InterPro"/>
</dbReference>
<dbReference type="RefSeq" id="XP_069232162.1">
    <property type="nucleotide sequence ID" value="XM_069370502.1"/>
</dbReference>
<feature type="region of interest" description="Disordered" evidence="5">
    <location>
        <begin position="755"/>
        <end position="821"/>
    </location>
</feature>
<organism evidence="10 11">
    <name type="scientific">Cladosporium halotolerans</name>
    <dbReference type="NCBI Taxonomy" id="1052096"/>
    <lineage>
        <taxon>Eukaryota</taxon>
        <taxon>Fungi</taxon>
        <taxon>Dikarya</taxon>
        <taxon>Ascomycota</taxon>
        <taxon>Pezizomycotina</taxon>
        <taxon>Dothideomycetes</taxon>
        <taxon>Dothideomycetidae</taxon>
        <taxon>Cladosporiales</taxon>
        <taxon>Cladosporiaceae</taxon>
        <taxon>Cladosporium</taxon>
    </lineage>
</organism>
<evidence type="ECO:0000256" key="3">
    <source>
        <dbReference type="ARBA" id="ARBA00074021"/>
    </source>
</evidence>
<dbReference type="AlphaFoldDB" id="A0AB34KZ57"/>
<dbReference type="GeneID" id="96003340"/>
<feature type="domain" description="Peptidase M12B" evidence="9">
    <location>
        <begin position="281"/>
        <end position="508"/>
    </location>
</feature>
<keyword evidence="6" id="KW-0472">Membrane</keyword>
<dbReference type="CDD" id="cd04271">
    <property type="entry name" value="ZnMc_ADAM_fungal"/>
    <property type="match status" value="1"/>
</dbReference>
<keyword evidence="4" id="KW-0479">Metal-binding</keyword>
<evidence type="ECO:0000259" key="8">
    <source>
        <dbReference type="PROSITE" id="PS50214"/>
    </source>
</evidence>
<dbReference type="InterPro" id="IPR001590">
    <property type="entry name" value="Peptidase_M12B"/>
</dbReference>
<dbReference type="GO" id="GO:0004222">
    <property type="term" value="F:metalloendopeptidase activity"/>
    <property type="evidence" value="ECO:0007669"/>
    <property type="project" value="InterPro"/>
</dbReference>
<evidence type="ECO:0000256" key="7">
    <source>
        <dbReference type="SAM" id="SignalP"/>
    </source>
</evidence>
<evidence type="ECO:0000256" key="2">
    <source>
        <dbReference type="ARBA" id="ARBA00056552"/>
    </source>
</evidence>
<gene>
    <name evidence="10" type="ORF">WHR41_01896</name>
</gene>
<dbReference type="InterPro" id="IPR036436">
    <property type="entry name" value="Disintegrin_dom_sf"/>
</dbReference>
<feature type="binding site" evidence="4">
    <location>
        <position position="455"/>
    </location>
    <ligand>
        <name>Zn(2+)</name>
        <dbReference type="ChEBI" id="CHEBI:29105"/>
        <note>catalytic</note>
    </ligand>
</feature>
<feature type="active site" evidence="4">
    <location>
        <position position="446"/>
    </location>
</feature>
<keyword evidence="7" id="KW-0732">Signal</keyword>
<comment type="caution">
    <text evidence="10">The sequence shown here is derived from an EMBL/GenBank/DDBJ whole genome shotgun (WGS) entry which is preliminary data.</text>
</comment>
<dbReference type="EMBL" id="JAAQHG020000005">
    <property type="protein sequence ID" value="KAL1589057.1"/>
    <property type="molecule type" value="Genomic_DNA"/>
</dbReference>
<dbReference type="InterPro" id="IPR001762">
    <property type="entry name" value="Disintegrin_dom"/>
</dbReference>
<feature type="binding site" evidence="4">
    <location>
        <position position="445"/>
    </location>
    <ligand>
        <name>Zn(2+)</name>
        <dbReference type="ChEBI" id="CHEBI:29105"/>
        <note>catalytic</note>
    </ligand>
</feature>
<dbReference type="FunFam" id="4.10.70.10:FF:000003">
    <property type="entry name" value="Disintegrin and metalloproteinase domain-containing protein 17"/>
    <property type="match status" value="1"/>
</dbReference>
<dbReference type="InterPro" id="IPR024079">
    <property type="entry name" value="MetalloPept_cat_dom_sf"/>
</dbReference>
<dbReference type="Proteomes" id="UP000803884">
    <property type="component" value="Unassembled WGS sequence"/>
</dbReference>
<dbReference type="Gene3D" id="3.40.390.10">
    <property type="entry name" value="Collagenase (Catalytic Domain)"/>
    <property type="match status" value="1"/>
</dbReference>
<feature type="binding site" evidence="4">
    <location>
        <position position="449"/>
    </location>
    <ligand>
        <name>Zn(2+)</name>
        <dbReference type="ChEBI" id="CHEBI:29105"/>
        <note>catalytic</note>
    </ligand>
</feature>
<dbReference type="InterPro" id="IPR034028">
    <property type="entry name" value="ZnMc_ADAM_fungal"/>
</dbReference>
<dbReference type="SUPFAM" id="SSF57552">
    <property type="entry name" value="Blood coagulation inhibitor (disintegrin)"/>
    <property type="match status" value="1"/>
</dbReference>
<dbReference type="Pfam" id="PF13688">
    <property type="entry name" value="Reprolysin_5"/>
    <property type="match status" value="1"/>
</dbReference>
<accession>A0AB34KZ57</accession>
<dbReference type="Pfam" id="PF00200">
    <property type="entry name" value="Disintegrin"/>
    <property type="match status" value="1"/>
</dbReference>
<feature type="transmembrane region" description="Helical" evidence="6">
    <location>
        <begin position="721"/>
        <end position="744"/>
    </location>
</feature>
<evidence type="ECO:0000256" key="6">
    <source>
        <dbReference type="SAM" id="Phobius"/>
    </source>
</evidence>
<dbReference type="Gene3D" id="4.10.70.10">
    <property type="entry name" value="Disintegrin domain"/>
    <property type="match status" value="1"/>
</dbReference>
<sequence>MRFSTLLSAAAALVAPVAEASSSIRNPISALSEVHNATIHTSNHRIHALSHFDLTFNIRDELHVKFSLEPNHDILGENAMITHLAPDGSVRHSEKADRMKHKVFKGKSFVKRLSKKEDRWEQVGWARALVSKDGETPLFEGAFSVHRDHHHIQTSHNYLRTRHMYDPEINRAEPGKEYLVMWRDSDILPTESGFMHQELKRGLDEGNETASCYADGLGFNTHPDHPVYAAMRKRSESSFGAMDFSNIFGLSKRQSDQTGGRGAVVNLESTIGQTAGCPSTRKVALVGVATDCTYTGEFNSTESTRENVISSMNTASAVWENTFNISLGLANLTISDAECPGTPPQNTPWNQGCSDSVDIQDRLNLFSAWRGQQRDSNSHWTLLSTCNTGSAVGLAWLGQACVNEAMDSNSSTTGSGQADSGQETVAGANVVVRTRGASEWQVIAHETGHTFGAVHDCDSQTCAQQNTVSAQQCCPLSANTCDAGGQYIMNPSSRQGIEDFSPCSIGNVCSAIGRNSVNTDCLSNNRDVETITGQQCGNGIVEGDEQCDCGGEEGCGDNNCCDAATCTFKNNAVCDDSNEDCCRNCQFASQGTVCRESTGDCDPQEVCPGDAALCPADTHSDDGTSCGSGLQCASGQCTSRDAQCKSVMGSYTQGNETYACDSSSCVISCGSPEFGPNVCYSIQQNFLDGTDCSGGGTCQNGRCRGASVGGQVSSWIDDHKAIVIGVCCAVGGLILIAILSCCISRCRRRRAFKKQVPAPPAPPPGGWQGWQGRPQQQMAQHGGGYAAPNGQGWYNGPQQGAAGWNTPPPPPPAYSGRPRYA</sequence>
<protein>
    <recommendedName>
        <fullName evidence="3">Disintegrin and metalloproteinase domain-containing protein B</fullName>
    </recommendedName>
</protein>
<evidence type="ECO:0000256" key="5">
    <source>
        <dbReference type="SAM" id="MobiDB-lite"/>
    </source>
</evidence>
<dbReference type="SUPFAM" id="SSF55486">
    <property type="entry name" value="Metalloproteases ('zincins'), catalytic domain"/>
    <property type="match status" value="1"/>
</dbReference>
<keyword evidence="6" id="KW-1133">Transmembrane helix</keyword>
<keyword evidence="6" id="KW-0812">Transmembrane</keyword>
<dbReference type="PROSITE" id="PS50214">
    <property type="entry name" value="DISINTEGRIN_2"/>
    <property type="match status" value="1"/>
</dbReference>